<dbReference type="GeneTree" id="ENSGT00940000163398"/>
<dbReference type="InterPro" id="IPR013106">
    <property type="entry name" value="Ig_V-set"/>
</dbReference>
<evidence type="ECO:0000259" key="10">
    <source>
        <dbReference type="PROSITE" id="PS50835"/>
    </source>
</evidence>
<proteinExistence type="predicted"/>
<dbReference type="PANTHER" id="PTHR19339:SF10">
    <property type="entry name" value="IG-LIKE DOMAIN-CONTAINING PROTEIN-RELATED"/>
    <property type="match status" value="1"/>
</dbReference>
<reference evidence="11 12" key="1">
    <citation type="journal article" date="2011" name="Nature">
        <title>A high-resolution map of human evolutionary constraint using 29 mammals.</title>
        <authorList>
            <person name="Lindblad-Toh K."/>
            <person name="Garber M."/>
            <person name="Zuk O."/>
            <person name="Lin M.F."/>
            <person name="Parker B.J."/>
            <person name="Washietl S."/>
            <person name="Kheradpour P."/>
            <person name="Ernst J."/>
            <person name="Jordan G."/>
            <person name="Mauceli E."/>
            <person name="Ward L.D."/>
            <person name="Lowe C.B."/>
            <person name="Holloway A.K."/>
            <person name="Clamp M."/>
            <person name="Gnerre S."/>
            <person name="Alfoldi J."/>
            <person name="Beal K."/>
            <person name="Chang J."/>
            <person name="Clawson H."/>
            <person name="Cuff J."/>
            <person name="Di Palma F."/>
            <person name="Fitzgerald S."/>
            <person name="Flicek P."/>
            <person name="Guttman M."/>
            <person name="Hubisz M.J."/>
            <person name="Jaffe D.B."/>
            <person name="Jungreis I."/>
            <person name="Kent W.J."/>
            <person name="Kostka D."/>
            <person name="Lara M."/>
            <person name="Martins A.L."/>
            <person name="Massingham T."/>
            <person name="Moltke I."/>
            <person name="Raney B.J."/>
            <person name="Rasmussen M.D."/>
            <person name="Robinson J."/>
            <person name="Stark A."/>
            <person name="Vilella A.J."/>
            <person name="Wen J."/>
            <person name="Xie X."/>
            <person name="Zody M.C."/>
            <person name="Baldwin J."/>
            <person name="Bloom T."/>
            <person name="Chin C.W."/>
            <person name="Heiman D."/>
            <person name="Nicol R."/>
            <person name="Nusbaum C."/>
            <person name="Young S."/>
            <person name="Wilkinson J."/>
            <person name="Worley K.C."/>
            <person name="Kovar C.L."/>
            <person name="Muzny D.M."/>
            <person name="Gibbs R.A."/>
            <person name="Cree A."/>
            <person name="Dihn H.H."/>
            <person name="Fowler G."/>
            <person name="Jhangiani S."/>
            <person name="Joshi V."/>
            <person name="Lee S."/>
            <person name="Lewis L.R."/>
            <person name="Nazareth L.V."/>
            <person name="Okwuonu G."/>
            <person name="Santibanez J."/>
            <person name="Warren W.C."/>
            <person name="Mardis E.R."/>
            <person name="Weinstock G.M."/>
            <person name="Wilson R.K."/>
            <person name="Delehaunty K."/>
            <person name="Dooling D."/>
            <person name="Fronik C."/>
            <person name="Fulton L."/>
            <person name="Fulton B."/>
            <person name="Graves T."/>
            <person name="Minx P."/>
            <person name="Sodergren E."/>
            <person name="Birney E."/>
            <person name="Margulies E.H."/>
            <person name="Herrero J."/>
            <person name="Green E.D."/>
            <person name="Haussler D."/>
            <person name="Siepel A."/>
            <person name="Goldman N."/>
            <person name="Pollard K.S."/>
            <person name="Pedersen J.S."/>
            <person name="Lander E.S."/>
            <person name="Kellis M."/>
        </authorList>
    </citation>
    <scope>NUCLEOTIDE SEQUENCE [LARGE SCALE GENOMIC DNA]</scope>
    <source>
        <strain evidence="11 12">Thorbecke inbred</strain>
    </source>
</reference>
<dbReference type="Gene3D" id="2.60.40.10">
    <property type="entry name" value="Immunoglobulins"/>
    <property type="match status" value="1"/>
</dbReference>
<organism evidence="11 12">
    <name type="scientific">Oryctolagus cuniculus</name>
    <name type="common">Rabbit</name>
    <dbReference type="NCBI Taxonomy" id="9986"/>
    <lineage>
        <taxon>Eukaryota</taxon>
        <taxon>Metazoa</taxon>
        <taxon>Chordata</taxon>
        <taxon>Craniata</taxon>
        <taxon>Vertebrata</taxon>
        <taxon>Euteleostomi</taxon>
        <taxon>Mammalia</taxon>
        <taxon>Eutheria</taxon>
        <taxon>Euarchontoglires</taxon>
        <taxon>Glires</taxon>
        <taxon>Lagomorpha</taxon>
        <taxon>Leporidae</taxon>
        <taxon>Oryctolagus</taxon>
    </lineage>
</organism>
<keyword evidence="7" id="KW-0325">Glycoprotein</keyword>
<dbReference type="InterPro" id="IPR013783">
    <property type="entry name" value="Ig-like_fold"/>
</dbReference>
<evidence type="ECO:0000256" key="7">
    <source>
        <dbReference type="ARBA" id="ARBA00023180"/>
    </source>
</evidence>
<dbReference type="Bgee" id="ENSOCUG00000027167">
    <property type="expression patterns" value="Expressed in blood and 8 other cell types or tissues"/>
</dbReference>
<evidence type="ECO:0000313" key="11">
    <source>
        <dbReference type="Ensembl" id="ENSOCUP00000018341.2"/>
    </source>
</evidence>
<dbReference type="Proteomes" id="UP000001811">
    <property type="component" value="Chromosome 17"/>
</dbReference>
<dbReference type="Pfam" id="PF07686">
    <property type="entry name" value="V-set"/>
    <property type="match status" value="1"/>
</dbReference>
<dbReference type="InterPro" id="IPR003599">
    <property type="entry name" value="Ig_sub"/>
</dbReference>
<gene>
    <name evidence="11" type="primary">TRAV17</name>
</gene>
<keyword evidence="9" id="KW-1279">T cell receptor</keyword>
<dbReference type="FunCoup" id="G1TMX5">
    <property type="interactions" value="112"/>
</dbReference>
<dbReference type="AlphaFoldDB" id="G1TMX5"/>
<dbReference type="PROSITE" id="PS50835">
    <property type="entry name" value="IG_LIKE"/>
    <property type="match status" value="1"/>
</dbReference>
<keyword evidence="4" id="KW-1064">Adaptive immunity</keyword>
<evidence type="ECO:0000256" key="5">
    <source>
        <dbReference type="ARBA" id="ARBA00023136"/>
    </source>
</evidence>
<keyword evidence="9" id="KW-0391">Immunity</keyword>
<reference evidence="11" key="2">
    <citation type="submission" date="2025-08" db="UniProtKB">
        <authorList>
            <consortium name="Ensembl"/>
        </authorList>
    </citation>
    <scope>IDENTIFICATION</scope>
    <source>
        <strain evidence="11">Thorbecke</strain>
    </source>
</reference>
<evidence type="ECO:0000256" key="1">
    <source>
        <dbReference type="ARBA" id="ARBA00004236"/>
    </source>
</evidence>
<dbReference type="GO" id="GO:0002250">
    <property type="term" value="P:adaptive immune response"/>
    <property type="evidence" value="ECO:0007669"/>
    <property type="project" value="UniProtKB-KW"/>
</dbReference>
<keyword evidence="5" id="KW-0472">Membrane</keyword>
<sequence>MPLFQSSSLLWPRMVNSQQEEEKPQTLSIQEGENVTMNCSYKSTISSLQWYRQDSGRGPVSIILIRTNEREKPSGRLRATLDTANRRSSLSISASQTADTATYFCATDAQFSPGTCSSYTNLSVAAA</sequence>
<dbReference type="SMART" id="SM00406">
    <property type="entry name" value="IGv"/>
    <property type="match status" value="1"/>
</dbReference>
<keyword evidence="6" id="KW-1015">Disulfide bond</keyword>
<comment type="subcellular location">
    <subcellularLocation>
        <location evidence="1">Cell membrane</location>
    </subcellularLocation>
</comment>
<dbReference type="STRING" id="9986.ENSOCUP00000018341"/>
<evidence type="ECO:0000313" key="12">
    <source>
        <dbReference type="Proteomes" id="UP000001811"/>
    </source>
</evidence>
<dbReference type="HOGENOM" id="CLU_077975_8_3_1"/>
<dbReference type="InParanoid" id="G1TMX5"/>
<reference evidence="11" key="3">
    <citation type="submission" date="2025-09" db="UniProtKB">
        <authorList>
            <consortium name="Ensembl"/>
        </authorList>
    </citation>
    <scope>IDENTIFICATION</scope>
    <source>
        <strain evidence="11">Thorbecke</strain>
    </source>
</reference>
<keyword evidence="12" id="KW-1185">Reference proteome</keyword>
<evidence type="ECO:0000256" key="4">
    <source>
        <dbReference type="ARBA" id="ARBA00023130"/>
    </source>
</evidence>
<protein>
    <submittedName>
        <fullName evidence="11">T cell receptor alpha variable 17</fullName>
    </submittedName>
</protein>
<dbReference type="GO" id="GO:0042101">
    <property type="term" value="C:T cell receptor complex"/>
    <property type="evidence" value="ECO:0007669"/>
    <property type="project" value="UniProtKB-KW"/>
</dbReference>
<dbReference type="PaxDb" id="9986-ENSOCUP00000018341"/>
<feature type="domain" description="Ig-like" evidence="10">
    <location>
        <begin position="12"/>
        <end position="123"/>
    </location>
</feature>
<dbReference type="EMBL" id="AAGW02024197">
    <property type="status" value="NOT_ANNOTATED_CDS"/>
    <property type="molecule type" value="Genomic_DNA"/>
</dbReference>
<comment type="subunit">
    <text evidence="8">Alpha-beta TR is a heterodimer composed of an alpha and beta chain; disulfide-linked. The alpha-beta TR is associated with the transmembrane signaling CD3 coreceptor proteins to form the TR-CD3 (TcR or TCR). The assembly of alpha-beta TR heterodimers with CD3 occurs in the endoplasmic reticulum where a single alpha-beta TR heterodimer associates with one CD3D-CD3E heterodimer, one CD3G-CD3E heterodimer and one CD247 homodimer forming a stable octameric structure. CD3D-CD3E and CD3G-CD3E heterodimers preferentially associate with TR alpha and TR beta chains, respectively. The association of the CD247 homodimer is the last step of TcR assembly in the endoplasmic reticulum and is required for transport to the cell surface.</text>
</comment>
<dbReference type="InterPro" id="IPR036179">
    <property type="entry name" value="Ig-like_dom_sf"/>
</dbReference>
<dbReference type="PANTHER" id="PTHR19339">
    <property type="entry name" value="T CELL RECEPTOR ALPHA VARIABLE 39"/>
    <property type="match status" value="1"/>
</dbReference>
<dbReference type="eggNOG" id="ENOG502SVXB">
    <property type="taxonomic scope" value="Eukaryota"/>
</dbReference>
<evidence type="ECO:0000256" key="3">
    <source>
        <dbReference type="ARBA" id="ARBA00022729"/>
    </source>
</evidence>
<name>G1TMX5_RABIT</name>
<evidence type="ECO:0000256" key="8">
    <source>
        <dbReference type="ARBA" id="ARBA00038651"/>
    </source>
</evidence>
<dbReference type="InterPro" id="IPR007110">
    <property type="entry name" value="Ig-like_dom"/>
</dbReference>
<dbReference type="SUPFAM" id="SSF48726">
    <property type="entry name" value="Immunoglobulin"/>
    <property type="match status" value="1"/>
</dbReference>
<evidence type="ECO:0000256" key="9">
    <source>
        <dbReference type="ARBA" id="ARBA00043266"/>
    </source>
</evidence>
<dbReference type="InterPro" id="IPR051896">
    <property type="entry name" value="TCR_alpha_variable"/>
</dbReference>
<accession>G1TMX5</accession>
<keyword evidence="2" id="KW-1003">Cell membrane</keyword>
<evidence type="ECO:0000256" key="6">
    <source>
        <dbReference type="ARBA" id="ARBA00023157"/>
    </source>
</evidence>
<dbReference type="SMR" id="G1TMX5"/>
<dbReference type="Ensembl" id="ENSOCUT00000028364.2">
    <property type="protein sequence ID" value="ENSOCUP00000018341.2"/>
    <property type="gene ID" value="ENSOCUG00000027167.2"/>
</dbReference>
<keyword evidence="3" id="KW-0732">Signal</keyword>
<evidence type="ECO:0000256" key="2">
    <source>
        <dbReference type="ARBA" id="ARBA00022475"/>
    </source>
</evidence>
<dbReference type="SMART" id="SM00409">
    <property type="entry name" value="IG"/>
    <property type="match status" value="1"/>
</dbReference>